<dbReference type="PRINTS" id="PR01007">
    <property type="entry name" value="FLGHOOKFLIK"/>
</dbReference>
<sequence length="436" mass="46869">MSEQISIFKLGDSESKSKASQGPQKVQENKNTSESEQDKFKQVYHDKSSTAQGSSEEKTLHNQLEYQKKDTSQTGEHSPTLESDILGEAIDSSLLFIPLAMQAAAGRQVTAGANHQTTVLPSTPSSFNLSSVGQGFASPTLQQMPLMAEEKQLLMQLRDKMNGRPPALGQGSLSLEQGWDSTNLKPFAGLEQQHTKDDGLAKHSLNPLQQAMFNRVGISSTADFSQLVQGLSDGLMANHGEAKALSAASSAGATGLSIINQSPVSSLSSGTGTGQAVLSGTGSSQDMLLSTLVAPSLRAPEWGQAFREQVSWLTGQGVQMAHLQLDPPDLGPVEVKVNIQHDQANISFTSHHAPVRDAIEQQLARLREQLMQQGFTDVNVDVSGQDHQDRREAMKQHDGEVDGDWSRLSTAEENMELQGVTQPIIGGRIGGVDFYA</sequence>
<evidence type="ECO:0000259" key="5">
    <source>
        <dbReference type="Pfam" id="PF02120"/>
    </source>
</evidence>
<name>A0A4P9VNP4_9GAMM</name>
<comment type="similarity">
    <text evidence="2">Belongs to the FliK family.</text>
</comment>
<dbReference type="PANTHER" id="PTHR37533">
    <property type="entry name" value="FLAGELLAR HOOK-LENGTH CONTROL PROTEIN"/>
    <property type="match status" value="1"/>
</dbReference>
<dbReference type="Gene3D" id="3.30.750.140">
    <property type="match status" value="1"/>
</dbReference>
<feature type="region of interest" description="Disordered" evidence="4">
    <location>
        <begin position="1"/>
        <end position="59"/>
    </location>
</feature>
<comment type="function">
    <text evidence="1">Controls the length of the flagellar hook.</text>
</comment>
<evidence type="ECO:0000256" key="2">
    <source>
        <dbReference type="ARBA" id="ARBA00009149"/>
    </source>
</evidence>
<keyword evidence="7" id="KW-1185">Reference proteome</keyword>
<keyword evidence="6" id="KW-0966">Cell projection</keyword>
<evidence type="ECO:0000256" key="3">
    <source>
        <dbReference type="ARBA" id="ARBA00022795"/>
    </source>
</evidence>
<dbReference type="InterPro" id="IPR038610">
    <property type="entry name" value="FliK-like_C_sf"/>
</dbReference>
<dbReference type="Pfam" id="PF02120">
    <property type="entry name" value="Flg_hook"/>
    <property type="match status" value="1"/>
</dbReference>
<feature type="compositionally biased region" description="Basic and acidic residues" evidence="4">
    <location>
        <begin position="27"/>
        <end position="48"/>
    </location>
</feature>
<dbReference type="GO" id="GO:0009424">
    <property type="term" value="C:bacterial-type flagellum hook"/>
    <property type="evidence" value="ECO:0007669"/>
    <property type="project" value="InterPro"/>
</dbReference>
<dbReference type="CDD" id="cd17470">
    <property type="entry name" value="T3SS_Flik_C"/>
    <property type="match status" value="1"/>
</dbReference>
<evidence type="ECO:0000256" key="4">
    <source>
        <dbReference type="SAM" id="MobiDB-lite"/>
    </source>
</evidence>
<dbReference type="Proteomes" id="UP000257039">
    <property type="component" value="Unassembled WGS sequence"/>
</dbReference>
<keyword evidence="6" id="KW-0282">Flagellum</keyword>
<keyword evidence="3" id="KW-1005">Bacterial flagellum biogenesis</keyword>
<feature type="domain" description="Flagellar hook-length control protein-like C-terminal" evidence="5">
    <location>
        <begin position="308"/>
        <end position="389"/>
    </location>
</feature>
<dbReference type="InterPro" id="IPR052563">
    <property type="entry name" value="FliK"/>
</dbReference>
<protein>
    <submittedName>
        <fullName evidence="6">Flagellar hook-length control protein FliK</fullName>
    </submittedName>
</protein>
<evidence type="ECO:0000256" key="1">
    <source>
        <dbReference type="ARBA" id="ARBA00003944"/>
    </source>
</evidence>
<dbReference type="InterPro" id="IPR021136">
    <property type="entry name" value="Flagellar_hook_control-like_C"/>
</dbReference>
<dbReference type="RefSeq" id="WP_094786883.1">
    <property type="nucleotide sequence ID" value="NZ_NDXW01000001.1"/>
</dbReference>
<organism evidence="6 7">
    <name type="scientific">Zooshikella ganghwensis</name>
    <dbReference type="NCBI Taxonomy" id="202772"/>
    <lineage>
        <taxon>Bacteria</taxon>
        <taxon>Pseudomonadati</taxon>
        <taxon>Pseudomonadota</taxon>
        <taxon>Gammaproteobacteria</taxon>
        <taxon>Oceanospirillales</taxon>
        <taxon>Zooshikellaceae</taxon>
        <taxon>Zooshikella</taxon>
    </lineage>
</organism>
<dbReference type="PANTHER" id="PTHR37533:SF2">
    <property type="entry name" value="FLAGELLAR HOOK-LENGTH CONTROL PROTEIN"/>
    <property type="match status" value="1"/>
</dbReference>
<dbReference type="EMBL" id="NDXW01000001">
    <property type="protein sequence ID" value="RDH43582.1"/>
    <property type="molecule type" value="Genomic_DNA"/>
</dbReference>
<evidence type="ECO:0000313" key="6">
    <source>
        <dbReference type="EMBL" id="RDH43582.1"/>
    </source>
</evidence>
<proteinExistence type="inferred from homology"/>
<keyword evidence="6" id="KW-0969">Cilium</keyword>
<reference evidence="6 7" key="1">
    <citation type="submission" date="2017-04" db="EMBL/GenBank/DDBJ databases">
        <title>Draft genome sequence of Zooshikella ganghwensis VG4 isolated from Red Sea sediments.</title>
        <authorList>
            <person name="Rehman Z."/>
            <person name="Alam I."/>
            <person name="Kamau A."/>
            <person name="Bajic V."/>
            <person name="Leiknes T."/>
        </authorList>
    </citation>
    <scope>NUCLEOTIDE SEQUENCE [LARGE SCALE GENOMIC DNA]</scope>
    <source>
        <strain evidence="6 7">VG4</strain>
    </source>
</reference>
<evidence type="ECO:0000313" key="7">
    <source>
        <dbReference type="Proteomes" id="UP000257039"/>
    </source>
</evidence>
<comment type="caution">
    <text evidence="6">The sequence shown here is derived from an EMBL/GenBank/DDBJ whole genome shotgun (WGS) entry which is preliminary data.</text>
</comment>
<dbReference type="GO" id="GO:0044780">
    <property type="term" value="P:bacterial-type flagellum assembly"/>
    <property type="evidence" value="ECO:0007669"/>
    <property type="project" value="InterPro"/>
</dbReference>
<gene>
    <name evidence="6" type="ORF">B9G39_09075</name>
</gene>
<dbReference type="AlphaFoldDB" id="A0A4P9VNP4"/>
<dbReference type="InterPro" id="IPR001635">
    <property type="entry name" value="Flag_hook_Flik"/>
</dbReference>
<accession>A0A4P9VNP4</accession>